<dbReference type="FunFam" id="3.30.70.1400:FF:000001">
    <property type="entry name" value="Aminomethyltransferase"/>
    <property type="match status" value="1"/>
</dbReference>
<keyword evidence="11" id="KW-1185">Reference proteome</keyword>
<dbReference type="InterPro" id="IPR028896">
    <property type="entry name" value="GcvT/YgfZ/DmdA"/>
</dbReference>
<accession>A0A8J2FVX5</accession>
<protein>
    <recommendedName>
        <fullName evidence="2">aminomethyltransferase</fullName>
        <ecNumber evidence="2">2.1.2.10</ecNumber>
    </recommendedName>
    <alternativeName>
        <fullName evidence="5">Glycine cleavage system T protein</fullName>
    </alternativeName>
</protein>
<dbReference type="GO" id="GO:0004047">
    <property type="term" value="F:aminomethyltransferase activity"/>
    <property type="evidence" value="ECO:0007669"/>
    <property type="project" value="UniProtKB-EC"/>
</dbReference>
<keyword evidence="4 10" id="KW-0808">Transferase</keyword>
<dbReference type="InterPro" id="IPR006222">
    <property type="entry name" value="GCVT_N"/>
</dbReference>
<gene>
    <name evidence="10" type="ORF">MPNT_20097</name>
</gene>
<dbReference type="SUPFAM" id="SSF103025">
    <property type="entry name" value="Folate-binding domain"/>
    <property type="match status" value="1"/>
</dbReference>
<organism evidence="10 11">
    <name type="scientific">Candidatus Methylacidithermus pantelleriae</name>
    <dbReference type="NCBI Taxonomy" id="2744239"/>
    <lineage>
        <taxon>Bacteria</taxon>
        <taxon>Pseudomonadati</taxon>
        <taxon>Verrucomicrobiota</taxon>
        <taxon>Methylacidiphilae</taxon>
        <taxon>Methylacidiphilales</taxon>
        <taxon>Methylacidiphilaceae</taxon>
        <taxon>Candidatus Methylacidithermus</taxon>
    </lineage>
</organism>
<dbReference type="GO" id="GO:0008483">
    <property type="term" value="F:transaminase activity"/>
    <property type="evidence" value="ECO:0007669"/>
    <property type="project" value="UniProtKB-KW"/>
</dbReference>
<dbReference type="InterPro" id="IPR027266">
    <property type="entry name" value="TrmE/GcvT-like"/>
</dbReference>
<evidence type="ECO:0000256" key="5">
    <source>
        <dbReference type="ARBA" id="ARBA00031395"/>
    </source>
</evidence>
<dbReference type="Gene3D" id="3.30.1360.120">
    <property type="entry name" value="Probable tRNA modification gtpase trme, domain 1"/>
    <property type="match status" value="1"/>
</dbReference>
<evidence type="ECO:0000256" key="6">
    <source>
        <dbReference type="ARBA" id="ARBA00047665"/>
    </source>
</evidence>
<evidence type="ECO:0000256" key="1">
    <source>
        <dbReference type="ARBA" id="ARBA00008609"/>
    </source>
</evidence>
<dbReference type="RefSeq" id="WP_174581933.1">
    <property type="nucleotide sequence ID" value="NZ_CAJNOB010000012.1"/>
</dbReference>
<evidence type="ECO:0000313" key="10">
    <source>
        <dbReference type="EMBL" id="CAF0696044.1"/>
    </source>
</evidence>
<dbReference type="EC" id="2.1.2.10" evidence="2"/>
<dbReference type="InterPro" id="IPR013977">
    <property type="entry name" value="GcvT_C"/>
</dbReference>
<evidence type="ECO:0000259" key="8">
    <source>
        <dbReference type="Pfam" id="PF01571"/>
    </source>
</evidence>
<feature type="domain" description="Aminomethyltransferase C-terminal" evidence="9">
    <location>
        <begin position="300"/>
        <end position="367"/>
    </location>
</feature>
<dbReference type="Pfam" id="PF01571">
    <property type="entry name" value="GCV_T"/>
    <property type="match status" value="1"/>
</dbReference>
<sequence length="376" mass="42160">MPVLTDSEFLRKTPLFELEQELGAHFTAFAGWELPLYFSSILSEHRSVRMRVGIFDVSHMGKIWISGPTSSNWLNRILPRDLSSVPLGKGVYTFFLSETGGILDDLIAYRIDSTRWLCVVNASQREKDLAWLRTFLEPGVALEDATEAYAIVAIQGPLFRSLLESAFEHTPRLPPRFGIWPWECQNDSWIARTGYTGEDGVEVLVPRPSVERVFRRLCKAADELGGRPCGLGARDSLRIEAGLPLVGQELTPDRTPLEVGGEIGISLEKTANFPGKQTLQEQQRQGVHWKLMAWESLPNTPLARAGSPIFGENGQVGWITSATYSPIFERPVGMGYVAQDQAREGKGLTTEVRGKRVSIFLRARPLYRKRDTYEHS</sequence>
<dbReference type="PIRSF" id="PIRSF006487">
    <property type="entry name" value="GcvT"/>
    <property type="match status" value="1"/>
</dbReference>
<dbReference type="PANTHER" id="PTHR43757:SF2">
    <property type="entry name" value="AMINOMETHYLTRANSFERASE, MITOCHONDRIAL"/>
    <property type="match status" value="1"/>
</dbReference>
<dbReference type="PANTHER" id="PTHR43757">
    <property type="entry name" value="AMINOMETHYLTRANSFERASE"/>
    <property type="match status" value="1"/>
</dbReference>
<dbReference type="NCBIfam" id="NF001567">
    <property type="entry name" value="PRK00389.1"/>
    <property type="match status" value="1"/>
</dbReference>
<dbReference type="EMBL" id="CAJNOB010000012">
    <property type="protein sequence ID" value="CAF0696044.1"/>
    <property type="molecule type" value="Genomic_DNA"/>
</dbReference>
<dbReference type="SUPFAM" id="SSF101790">
    <property type="entry name" value="Aminomethyltransferase beta-barrel domain"/>
    <property type="match status" value="1"/>
</dbReference>
<evidence type="ECO:0000256" key="3">
    <source>
        <dbReference type="ARBA" id="ARBA00022576"/>
    </source>
</evidence>
<feature type="binding site" evidence="7">
    <location>
        <position position="202"/>
    </location>
    <ligand>
        <name>substrate</name>
    </ligand>
</feature>
<reference evidence="10" key="1">
    <citation type="submission" date="2021-02" db="EMBL/GenBank/DDBJ databases">
        <authorList>
            <person name="Cremers G."/>
            <person name="Picone N."/>
        </authorList>
    </citation>
    <scope>NUCLEOTIDE SEQUENCE</scope>
    <source>
        <strain evidence="10">PQ17</strain>
    </source>
</reference>
<comment type="similarity">
    <text evidence="1">Belongs to the GcvT family.</text>
</comment>
<evidence type="ECO:0000256" key="2">
    <source>
        <dbReference type="ARBA" id="ARBA00012616"/>
    </source>
</evidence>
<evidence type="ECO:0000256" key="4">
    <source>
        <dbReference type="ARBA" id="ARBA00022679"/>
    </source>
</evidence>
<evidence type="ECO:0000256" key="7">
    <source>
        <dbReference type="PIRSR" id="PIRSR006487-1"/>
    </source>
</evidence>
<evidence type="ECO:0000313" key="11">
    <source>
        <dbReference type="Proteomes" id="UP000663859"/>
    </source>
</evidence>
<dbReference type="InterPro" id="IPR029043">
    <property type="entry name" value="GcvT/YgfZ_C"/>
</dbReference>
<name>A0A8J2FVX5_9BACT</name>
<evidence type="ECO:0000259" key="9">
    <source>
        <dbReference type="Pfam" id="PF08669"/>
    </source>
</evidence>
<dbReference type="Pfam" id="PF08669">
    <property type="entry name" value="GCV_T_C"/>
    <property type="match status" value="1"/>
</dbReference>
<dbReference type="InterPro" id="IPR006223">
    <property type="entry name" value="GcvT"/>
</dbReference>
<dbReference type="GO" id="GO:0005960">
    <property type="term" value="C:glycine cleavage complex"/>
    <property type="evidence" value="ECO:0007669"/>
    <property type="project" value="InterPro"/>
</dbReference>
<comment type="catalytic activity">
    <reaction evidence="6">
        <text>N(6)-[(R)-S(8)-aminomethyldihydrolipoyl]-L-lysyl-[protein] + (6S)-5,6,7,8-tetrahydrofolate = N(6)-[(R)-dihydrolipoyl]-L-lysyl-[protein] + (6R)-5,10-methylene-5,6,7,8-tetrahydrofolate + NH4(+)</text>
        <dbReference type="Rhea" id="RHEA:16945"/>
        <dbReference type="Rhea" id="RHEA-COMP:10475"/>
        <dbReference type="Rhea" id="RHEA-COMP:10492"/>
        <dbReference type="ChEBI" id="CHEBI:15636"/>
        <dbReference type="ChEBI" id="CHEBI:28938"/>
        <dbReference type="ChEBI" id="CHEBI:57453"/>
        <dbReference type="ChEBI" id="CHEBI:83100"/>
        <dbReference type="ChEBI" id="CHEBI:83143"/>
        <dbReference type="EC" id="2.1.2.10"/>
    </reaction>
</comment>
<dbReference type="GO" id="GO:0006546">
    <property type="term" value="P:glycine catabolic process"/>
    <property type="evidence" value="ECO:0007669"/>
    <property type="project" value="InterPro"/>
</dbReference>
<dbReference type="Proteomes" id="UP000663859">
    <property type="component" value="Unassembled WGS sequence"/>
</dbReference>
<keyword evidence="3" id="KW-0032">Aminotransferase</keyword>
<proteinExistence type="inferred from homology"/>
<dbReference type="AlphaFoldDB" id="A0A8J2FVX5"/>
<feature type="domain" description="GCVT N-terminal" evidence="8">
    <location>
        <begin position="17"/>
        <end position="269"/>
    </location>
</feature>
<dbReference type="NCBIfam" id="TIGR00528">
    <property type="entry name" value="gcvT"/>
    <property type="match status" value="1"/>
</dbReference>
<comment type="caution">
    <text evidence="10">The sequence shown here is derived from an EMBL/GenBank/DDBJ whole genome shotgun (WGS) entry which is preliminary data.</text>
</comment>